<accession>X1I8V4</accession>
<comment type="caution">
    <text evidence="1">The sequence shown here is derived from an EMBL/GenBank/DDBJ whole genome shotgun (WGS) entry which is preliminary data.</text>
</comment>
<feature type="non-terminal residue" evidence="1">
    <location>
        <position position="1"/>
    </location>
</feature>
<reference evidence="1" key="1">
    <citation type="journal article" date="2014" name="Front. Microbiol.">
        <title>High frequency of phylogenetically diverse reductive dehalogenase-homologous genes in deep subseafloor sedimentary metagenomes.</title>
        <authorList>
            <person name="Kawai M."/>
            <person name="Futagami T."/>
            <person name="Toyoda A."/>
            <person name="Takaki Y."/>
            <person name="Nishi S."/>
            <person name="Hori S."/>
            <person name="Arai W."/>
            <person name="Tsubouchi T."/>
            <person name="Morono Y."/>
            <person name="Uchiyama I."/>
            <person name="Ito T."/>
            <person name="Fujiyama A."/>
            <person name="Inagaki F."/>
            <person name="Takami H."/>
        </authorList>
    </citation>
    <scope>NUCLEOTIDE SEQUENCE</scope>
    <source>
        <strain evidence="1">Expedition CK06-06</strain>
    </source>
</reference>
<dbReference type="EMBL" id="BARU01030296">
    <property type="protein sequence ID" value="GAH62514.1"/>
    <property type="molecule type" value="Genomic_DNA"/>
</dbReference>
<gene>
    <name evidence="1" type="ORF">S03H2_48098</name>
</gene>
<organism evidence="1">
    <name type="scientific">marine sediment metagenome</name>
    <dbReference type="NCBI Taxonomy" id="412755"/>
    <lineage>
        <taxon>unclassified sequences</taxon>
        <taxon>metagenomes</taxon>
        <taxon>ecological metagenomes</taxon>
    </lineage>
</organism>
<name>X1I8V4_9ZZZZ</name>
<proteinExistence type="predicted"/>
<evidence type="ECO:0000313" key="1">
    <source>
        <dbReference type="EMBL" id="GAH62514.1"/>
    </source>
</evidence>
<dbReference type="AlphaFoldDB" id="X1I8V4"/>
<sequence>NAIKYLNLLEERLIDRKDHHIESLEDIFKGDDILKSVKEVLKTISDLKTTVNEIKSNVLKELEKLKSKATDRTIEQKNLKVLVNPNLSKHKEEKLMEIRTEILRFNKLLELIEFFLSKYDNAEKYLRKRVKEHKEEDLKNKI</sequence>
<protein>
    <submittedName>
        <fullName evidence="1">Uncharacterized protein</fullName>
    </submittedName>
</protein>